<dbReference type="InterPro" id="IPR035906">
    <property type="entry name" value="MetI-like_sf"/>
</dbReference>
<keyword evidence="9" id="KW-0067">ATP-binding</keyword>
<evidence type="ECO:0000256" key="2">
    <source>
        <dbReference type="ARBA" id="ARBA00004202"/>
    </source>
</evidence>
<dbReference type="PANTHER" id="PTHR43297">
    <property type="entry name" value="OLIGOPEPTIDE TRANSPORT ATP-BINDING PROTEIN APPD"/>
    <property type="match status" value="1"/>
</dbReference>
<feature type="domain" description="ABC transporter" evidence="14">
    <location>
        <begin position="318"/>
        <end position="566"/>
    </location>
</feature>
<feature type="transmembrane region" description="Helical" evidence="13">
    <location>
        <begin position="152"/>
        <end position="171"/>
    </location>
</feature>
<feature type="transmembrane region" description="Helical" evidence="13">
    <location>
        <begin position="254"/>
        <end position="278"/>
    </location>
</feature>
<evidence type="ECO:0000256" key="8">
    <source>
        <dbReference type="ARBA" id="ARBA00022741"/>
    </source>
</evidence>
<keyword evidence="7 13" id="KW-0812">Transmembrane</keyword>
<evidence type="ECO:0000256" key="3">
    <source>
        <dbReference type="ARBA" id="ARBA00005417"/>
    </source>
</evidence>
<evidence type="ECO:0000259" key="15">
    <source>
        <dbReference type="PROSITE" id="PS50928"/>
    </source>
</evidence>
<keyword evidence="8" id="KW-0547">Nucleotide-binding</keyword>
<dbReference type="Pfam" id="PF00528">
    <property type="entry name" value="BPD_transp_1"/>
    <property type="match status" value="1"/>
</dbReference>
<evidence type="ECO:0000256" key="5">
    <source>
        <dbReference type="ARBA" id="ARBA00022475"/>
    </source>
</evidence>
<dbReference type="GO" id="GO:0005886">
    <property type="term" value="C:plasma membrane"/>
    <property type="evidence" value="ECO:0007669"/>
    <property type="project" value="UniProtKB-SubCell"/>
</dbReference>
<evidence type="ECO:0000256" key="4">
    <source>
        <dbReference type="ARBA" id="ARBA00022448"/>
    </source>
</evidence>
<evidence type="ECO:0000256" key="1">
    <source>
        <dbReference type="ARBA" id="ARBA00004141"/>
    </source>
</evidence>
<dbReference type="PROSITE" id="PS00211">
    <property type="entry name" value="ABC_TRANSPORTER_1"/>
    <property type="match status" value="1"/>
</dbReference>
<evidence type="ECO:0000313" key="16">
    <source>
        <dbReference type="EMBL" id="WZO33967.1"/>
    </source>
</evidence>
<comment type="similarity">
    <text evidence="13">Belongs to the binding-protein-dependent transport system permease family.</text>
</comment>
<keyword evidence="12 13" id="KW-0472">Membrane</keyword>
<dbReference type="GO" id="GO:0055085">
    <property type="term" value="P:transmembrane transport"/>
    <property type="evidence" value="ECO:0007669"/>
    <property type="project" value="InterPro"/>
</dbReference>
<dbReference type="SUPFAM" id="SSF161098">
    <property type="entry name" value="MetI-like"/>
    <property type="match status" value="1"/>
</dbReference>
<reference evidence="16" key="1">
    <citation type="submission" date="2024-04" db="EMBL/GenBank/DDBJ databases">
        <authorList>
            <person name="Roder T."/>
            <person name="Oberhansli S."/>
            <person name="Kreuzer M."/>
        </authorList>
    </citation>
    <scope>NUCLEOTIDE SEQUENCE</scope>
    <source>
        <strain evidence="16">LWS13-1.2</strain>
    </source>
</reference>
<dbReference type="SUPFAM" id="SSF52540">
    <property type="entry name" value="P-loop containing nucleoside triphosphate hydrolases"/>
    <property type="match status" value="1"/>
</dbReference>
<dbReference type="CDD" id="cd03257">
    <property type="entry name" value="ABC_NikE_OppD_transporters"/>
    <property type="match status" value="1"/>
</dbReference>
<dbReference type="InterPro" id="IPR025966">
    <property type="entry name" value="OppC_N"/>
</dbReference>
<feature type="transmembrane region" description="Helical" evidence="13">
    <location>
        <begin position="29"/>
        <end position="51"/>
    </location>
</feature>
<evidence type="ECO:0000256" key="6">
    <source>
        <dbReference type="ARBA" id="ARBA00022519"/>
    </source>
</evidence>
<name>A0AAU6SAW3_9MICO</name>
<proteinExistence type="inferred from homology"/>
<evidence type="ECO:0000256" key="10">
    <source>
        <dbReference type="ARBA" id="ARBA00022967"/>
    </source>
</evidence>
<dbReference type="GO" id="GO:0005524">
    <property type="term" value="F:ATP binding"/>
    <property type="evidence" value="ECO:0007669"/>
    <property type="project" value="UniProtKB-KW"/>
</dbReference>
<protein>
    <submittedName>
        <fullName evidence="16">Dipeptide/oligopeptide/nickel ABC transporter permease/ATP-binding protein</fullName>
    </submittedName>
</protein>
<dbReference type="InterPro" id="IPR000515">
    <property type="entry name" value="MetI-like"/>
</dbReference>
<dbReference type="Pfam" id="PF00005">
    <property type="entry name" value="ABC_tran"/>
    <property type="match status" value="1"/>
</dbReference>
<evidence type="ECO:0000259" key="14">
    <source>
        <dbReference type="PROSITE" id="PS50893"/>
    </source>
</evidence>
<keyword evidence="4 13" id="KW-0813">Transport</keyword>
<dbReference type="InterPro" id="IPR003593">
    <property type="entry name" value="AAA+_ATPase"/>
</dbReference>
<keyword evidence="6" id="KW-0997">Cell inner membrane</keyword>
<keyword evidence="5" id="KW-1003">Cell membrane</keyword>
<comment type="similarity">
    <text evidence="3">Belongs to the ABC transporter superfamily.</text>
</comment>
<dbReference type="Gene3D" id="3.40.50.300">
    <property type="entry name" value="P-loop containing nucleotide triphosphate hydrolases"/>
    <property type="match status" value="1"/>
</dbReference>
<dbReference type="RefSeq" id="WP_349428503.1">
    <property type="nucleotide sequence ID" value="NZ_CP151632.1"/>
</dbReference>
<dbReference type="SMART" id="SM00382">
    <property type="entry name" value="AAA"/>
    <property type="match status" value="1"/>
</dbReference>
<keyword evidence="11 13" id="KW-1133">Transmembrane helix</keyword>
<evidence type="ECO:0000256" key="7">
    <source>
        <dbReference type="ARBA" id="ARBA00022692"/>
    </source>
</evidence>
<dbReference type="InterPro" id="IPR050388">
    <property type="entry name" value="ABC_Ni/Peptide_Import"/>
</dbReference>
<dbReference type="PANTHER" id="PTHR43297:SF14">
    <property type="entry name" value="ATPASE AAA-TYPE CORE DOMAIN-CONTAINING PROTEIN"/>
    <property type="match status" value="1"/>
</dbReference>
<dbReference type="InterPro" id="IPR027417">
    <property type="entry name" value="P-loop_NTPase"/>
</dbReference>
<evidence type="ECO:0000256" key="12">
    <source>
        <dbReference type="ARBA" id="ARBA00023136"/>
    </source>
</evidence>
<dbReference type="PROSITE" id="PS50928">
    <property type="entry name" value="ABC_TM1"/>
    <property type="match status" value="1"/>
</dbReference>
<dbReference type="PROSITE" id="PS50893">
    <property type="entry name" value="ABC_TRANSPORTER_2"/>
    <property type="match status" value="1"/>
</dbReference>
<comment type="subcellular location">
    <subcellularLocation>
        <location evidence="13">Cell membrane</location>
        <topology evidence="13">Multi-pass membrane protein</topology>
    </subcellularLocation>
    <subcellularLocation>
        <location evidence="2">Cell membrane</location>
        <topology evidence="2">Peripheral membrane protein</topology>
    </subcellularLocation>
    <subcellularLocation>
        <location evidence="1">Membrane</location>
        <topology evidence="1">Multi-pass membrane protein</topology>
    </subcellularLocation>
</comment>
<evidence type="ECO:0000256" key="11">
    <source>
        <dbReference type="ARBA" id="ARBA00022989"/>
    </source>
</evidence>
<dbReference type="InterPro" id="IPR003439">
    <property type="entry name" value="ABC_transporter-like_ATP-bd"/>
</dbReference>
<dbReference type="EMBL" id="CP151632">
    <property type="protein sequence ID" value="WZO33967.1"/>
    <property type="molecule type" value="Genomic_DNA"/>
</dbReference>
<feature type="transmembrane region" description="Helical" evidence="13">
    <location>
        <begin position="211"/>
        <end position="234"/>
    </location>
</feature>
<keyword evidence="10" id="KW-1278">Translocase</keyword>
<dbReference type="InterPro" id="IPR017871">
    <property type="entry name" value="ABC_transporter-like_CS"/>
</dbReference>
<organism evidence="16">
    <name type="scientific">Microbacterium sp. LWS13-1.2</name>
    <dbReference type="NCBI Taxonomy" id="3135264"/>
    <lineage>
        <taxon>Bacteria</taxon>
        <taxon>Bacillati</taxon>
        <taxon>Actinomycetota</taxon>
        <taxon>Actinomycetes</taxon>
        <taxon>Micrococcales</taxon>
        <taxon>Microbacteriaceae</taxon>
        <taxon>Microbacterium</taxon>
    </lineage>
</organism>
<accession>A0AAU6SAW3</accession>
<sequence>MTGAPSTVAVVTAAKPHVSLTRSVLRNPLGLTAIITLLFVILLSIFGPIFMQHSPTEVRIDLILAAPGGEYLLGGDSAGRDIASRLVSGGRNTLIGALIAVSIALIVGTTSGLIAGYFGKFFDSVSSWIANVILALPAMIVLLALYQSLGGSVYASMAVFGVMLSPGFFRLTRNQVISVKNELYVDAARVAGLSSGRIIGRHILRVVRSPIIIQTAIVAGIAIIIQSGLEFLGLGDPSTPTWGGMLQDAFANIYIAPLSVLWPGIMISITVAALVLLGNAIRDALQGRRVAGAIRLSPKAATLEKPAGEGDASVLLSVRGLSVAYGSIADPTVVVHDVGFDIRDGEIVGVVGESGSGKTQSAFSILGLLPRGGRVAAGSILFEGTELAGADRTVFQAMRGKEIAYVPQEPMSNLDPSFRIGFQLVEPMVTVLGISKREAKKRALALLSRVGIPDPQRTFNAYPHEISGGMAQRVLIAGAVSCNPRLLIADEPTTALDVTVQAEVLDLLRELQSEYGMGVMLVTHNLGVVADICDRVVVMQHGRVVEQGTVHEIFQEAKDPYTRMLLDSTLDDVDARGELVSAEKGA</sequence>
<feature type="domain" description="ABC transmembrane type-1" evidence="15">
    <location>
        <begin position="90"/>
        <end position="278"/>
    </location>
</feature>
<dbReference type="AlphaFoldDB" id="A0AAU6SAW3"/>
<dbReference type="Pfam" id="PF12911">
    <property type="entry name" value="OppC_N"/>
    <property type="match status" value="1"/>
</dbReference>
<evidence type="ECO:0000256" key="9">
    <source>
        <dbReference type="ARBA" id="ARBA00022840"/>
    </source>
</evidence>
<dbReference type="CDD" id="cd06261">
    <property type="entry name" value="TM_PBP2"/>
    <property type="match status" value="1"/>
</dbReference>
<dbReference type="GO" id="GO:0016887">
    <property type="term" value="F:ATP hydrolysis activity"/>
    <property type="evidence" value="ECO:0007669"/>
    <property type="project" value="InterPro"/>
</dbReference>
<dbReference type="Gene3D" id="1.10.3720.10">
    <property type="entry name" value="MetI-like"/>
    <property type="match status" value="1"/>
</dbReference>
<dbReference type="FunFam" id="3.40.50.300:FF:000016">
    <property type="entry name" value="Oligopeptide ABC transporter ATP-binding component"/>
    <property type="match status" value="1"/>
</dbReference>
<feature type="transmembrane region" description="Helical" evidence="13">
    <location>
        <begin position="94"/>
        <end position="118"/>
    </location>
</feature>
<gene>
    <name evidence="16" type="ORF">MRBLWS13_001605</name>
</gene>
<evidence type="ECO:0000256" key="13">
    <source>
        <dbReference type="RuleBase" id="RU363032"/>
    </source>
</evidence>
<feature type="transmembrane region" description="Helical" evidence="13">
    <location>
        <begin position="125"/>
        <end position="146"/>
    </location>
</feature>